<comment type="caution">
    <text evidence="10">The sequence shown here is derived from an EMBL/GenBank/DDBJ whole genome shotgun (WGS) entry which is preliminary data.</text>
</comment>
<keyword evidence="4 8" id="KW-1003">Cell membrane</keyword>
<organism evidence="10 11">
    <name type="scientific">Trapa incisa</name>
    <dbReference type="NCBI Taxonomy" id="236973"/>
    <lineage>
        <taxon>Eukaryota</taxon>
        <taxon>Viridiplantae</taxon>
        <taxon>Streptophyta</taxon>
        <taxon>Embryophyta</taxon>
        <taxon>Tracheophyta</taxon>
        <taxon>Spermatophyta</taxon>
        <taxon>Magnoliopsida</taxon>
        <taxon>eudicotyledons</taxon>
        <taxon>Gunneridae</taxon>
        <taxon>Pentapetalae</taxon>
        <taxon>rosids</taxon>
        <taxon>malvids</taxon>
        <taxon>Myrtales</taxon>
        <taxon>Lythraceae</taxon>
        <taxon>Trapa</taxon>
    </lineage>
</organism>
<evidence type="ECO:0000259" key="9">
    <source>
        <dbReference type="Pfam" id="PF04535"/>
    </source>
</evidence>
<comment type="subcellular location">
    <subcellularLocation>
        <location evidence="1 8">Cell membrane</location>
        <topology evidence="1 8">Multi-pass membrane protein</topology>
    </subcellularLocation>
</comment>
<evidence type="ECO:0000313" key="11">
    <source>
        <dbReference type="Proteomes" id="UP001345219"/>
    </source>
</evidence>
<dbReference type="InterPro" id="IPR006702">
    <property type="entry name" value="CASP_dom"/>
</dbReference>
<evidence type="ECO:0000256" key="3">
    <source>
        <dbReference type="ARBA" id="ARBA00011489"/>
    </source>
</evidence>
<dbReference type="InterPro" id="IPR006459">
    <property type="entry name" value="CASP/CASPL"/>
</dbReference>
<evidence type="ECO:0000256" key="4">
    <source>
        <dbReference type="ARBA" id="ARBA00022475"/>
    </source>
</evidence>
<keyword evidence="6 8" id="KW-1133">Transmembrane helix</keyword>
<keyword evidence="11" id="KW-1185">Reference proteome</keyword>
<name>A0AAN7KMC3_9MYRT</name>
<evidence type="ECO:0000256" key="7">
    <source>
        <dbReference type="ARBA" id="ARBA00023136"/>
    </source>
</evidence>
<gene>
    <name evidence="10" type="ORF">SAY87_002900</name>
</gene>
<dbReference type="NCBIfam" id="TIGR01569">
    <property type="entry name" value="A_tha_TIGR01569"/>
    <property type="match status" value="1"/>
</dbReference>
<protein>
    <recommendedName>
        <fullName evidence="8">CASP-like protein</fullName>
    </recommendedName>
</protein>
<proteinExistence type="inferred from homology"/>
<keyword evidence="7 8" id="KW-0472">Membrane</keyword>
<accession>A0AAN7KMC3</accession>
<evidence type="ECO:0000256" key="5">
    <source>
        <dbReference type="ARBA" id="ARBA00022692"/>
    </source>
</evidence>
<feature type="transmembrane region" description="Helical" evidence="8">
    <location>
        <begin position="188"/>
        <end position="207"/>
    </location>
</feature>
<dbReference type="PANTHER" id="PTHR36488">
    <property type="entry name" value="CASP-LIKE PROTEIN 1U1"/>
    <property type="match status" value="1"/>
</dbReference>
<feature type="transmembrane region" description="Helical" evidence="8">
    <location>
        <begin position="111"/>
        <end position="131"/>
    </location>
</feature>
<evidence type="ECO:0000256" key="8">
    <source>
        <dbReference type="RuleBase" id="RU361233"/>
    </source>
</evidence>
<evidence type="ECO:0000313" key="10">
    <source>
        <dbReference type="EMBL" id="KAK4767759.1"/>
    </source>
</evidence>
<evidence type="ECO:0000256" key="1">
    <source>
        <dbReference type="ARBA" id="ARBA00004651"/>
    </source>
</evidence>
<feature type="domain" description="Casparian strip membrane protein" evidence="9">
    <location>
        <begin position="106"/>
        <end position="248"/>
    </location>
</feature>
<dbReference type="Proteomes" id="UP001345219">
    <property type="component" value="Chromosome 3"/>
</dbReference>
<dbReference type="PANTHER" id="PTHR36488:SF8">
    <property type="entry name" value="CASP-LIKE PROTEIN 1U1"/>
    <property type="match status" value="1"/>
</dbReference>
<comment type="subunit">
    <text evidence="3 8">Homodimer and heterodimers.</text>
</comment>
<comment type="similarity">
    <text evidence="2 8">Belongs to the Casparian strip membrane proteins (CASP) family.</text>
</comment>
<evidence type="ECO:0000256" key="6">
    <source>
        <dbReference type="ARBA" id="ARBA00022989"/>
    </source>
</evidence>
<dbReference type="Pfam" id="PF04535">
    <property type="entry name" value="CASP_dom"/>
    <property type="match status" value="1"/>
</dbReference>
<sequence length="266" mass="28685">MTPGNTTYSTSDASFVTTDCPFMNNAIFKPDQPPYTDQISVFSRRFSRLLRTREPLPSPEMIRCSAVYGEFATTVTLNGPIRIIRGPILWACKPNGATDIINSMVLPKVQALLRVVAAAFAMAAVAILLTSKQQVLVYGIPLKVQYSYSPAFKLLASADGVVCGLSALSLILTCLLGSGLKPGNYFTVFLLDLIMALLMTSSCSAAIREGYIAKYGADHMGWMAICPNVPDFCNKITVFIALSCISLVSCFVLTVISAHALMISKA</sequence>
<dbReference type="EMBL" id="JAXIOK010000006">
    <property type="protein sequence ID" value="KAK4767759.1"/>
    <property type="molecule type" value="Genomic_DNA"/>
</dbReference>
<feature type="transmembrane region" description="Helical" evidence="8">
    <location>
        <begin position="238"/>
        <end position="263"/>
    </location>
</feature>
<feature type="transmembrane region" description="Helical" evidence="8">
    <location>
        <begin position="151"/>
        <end position="176"/>
    </location>
</feature>
<evidence type="ECO:0000256" key="2">
    <source>
        <dbReference type="ARBA" id="ARBA00007651"/>
    </source>
</evidence>
<dbReference type="InterPro" id="IPR044173">
    <property type="entry name" value="CASPL"/>
</dbReference>
<dbReference type="GO" id="GO:0005886">
    <property type="term" value="C:plasma membrane"/>
    <property type="evidence" value="ECO:0007669"/>
    <property type="project" value="UniProtKB-SubCell"/>
</dbReference>
<dbReference type="AlphaFoldDB" id="A0AAN7KMC3"/>
<keyword evidence="5 8" id="KW-0812">Transmembrane</keyword>
<reference evidence="10 11" key="1">
    <citation type="journal article" date="2023" name="Hortic Res">
        <title>Pangenome of water caltrop reveals structural variations and asymmetric subgenome divergence after allopolyploidization.</title>
        <authorList>
            <person name="Zhang X."/>
            <person name="Chen Y."/>
            <person name="Wang L."/>
            <person name="Yuan Y."/>
            <person name="Fang M."/>
            <person name="Shi L."/>
            <person name="Lu R."/>
            <person name="Comes H.P."/>
            <person name="Ma Y."/>
            <person name="Chen Y."/>
            <person name="Huang G."/>
            <person name="Zhou Y."/>
            <person name="Zheng Z."/>
            <person name="Qiu Y."/>
        </authorList>
    </citation>
    <scope>NUCLEOTIDE SEQUENCE [LARGE SCALE GENOMIC DNA]</scope>
    <source>
        <tissue evidence="10">Roots</tissue>
    </source>
</reference>